<protein>
    <submittedName>
        <fullName evidence="1">Uncharacterized protein</fullName>
    </submittedName>
</protein>
<dbReference type="OrthoDB" id="425218at2"/>
<reference evidence="1 2" key="1">
    <citation type="journal article" date="2019" name="Genome Biol. Evol.">
        <title>Day and night: Metabolic profiles and evolutionary relationships of six axenic non-marine cyanobacteria.</title>
        <authorList>
            <person name="Will S.E."/>
            <person name="Henke P."/>
            <person name="Boedeker C."/>
            <person name="Huang S."/>
            <person name="Brinkmann H."/>
            <person name="Rohde M."/>
            <person name="Jarek M."/>
            <person name="Friedl T."/>
            <person name="Seufert S."/>
            <person name="Schumacher M."/>
            <person name="Overmann J."/>
            <person name="Neumann-Schaal M."/>
            <person name="Petersen J."/>
        </authorList>
    </citation>
    <scope>NUCLEOTIDE SEQUENCE [LARGE SCALE GENOMIC DNA]</scope>
    <source>
        <strain evidence="1 2">PCC 6912</strain>
    </source>
</reference>
<accession>A0A433MX34</accession>
<sequence length="80" mass="9153">MLKILAQGNKIECLRGANVKKILLQNSIDLYNSGAKVINYQGISSCCTQFDSKVKQKKTTYWRWQKRRSPPPHSPTINLC</sequence>
<dbReference type="EMBL" id="RSCJ01000044">
    <property type="protein sequence ID" value="RUR72664.1"/>
    <property type="molecule type" value="Genomic_DNA"/>
</dbReference>
<keyword evidence="2" id="KW-1185">Reference proteome</keyword>
<evidence type="ECO:0000313" key="1">
    <source>
        <dbReference type="EMBL" id="RUR72664.1"/>
    </source>
</evidence>
<gene>
    <name evidence="1" type="ORF">PCC6912_61300</name>
</gene>
<proteinExistence type="predicted"/>
<dbReference type="AlphaFoldDB" id="A0A433MX34"/>
<name>A0A433MX34_CHLFR</name>
<comment type="caution">
    <text evidence="1">The sequence shown here is derived from an EMBL/GenBank/DDBJ whole genome shotgun (WGS) entry which is preliminary data.</text>
</comment>
<evidence type="ECO:0000313" key="2">
    <source>
        <dbReference type="Proteomes" id="UP000268857"/>
    </source>
</evidence>
<organism evidence="1 2">
    <name type="scientific">Chlorogloeopsis fritschii PCC 6912</name>
    <dbReference type="NCBI Taxonomy" id="211165"/>
    <lineage>
        <taxon>Bacteria</taxon>
        <taxon>Bacillati</taxon>
        <taxon>Cyanobacteriota</taxon>
        <taxon>Cyanophyceae</taxon>
        <taxon>Nostocales</taxon>
        <taxon>Chlorogloeopsidaceae</taxon>
        <taxon>Chlorogloeopsis</taxon>
    </lineage>
</organism>
<dbReference type="RefSeq" id="WP_016876273.1">
    <property type="nucleotide sequence ID" value="NZ_AJLN01000071.1"/>
</dbReference>
<dbReference type="STRING" id="211165.GCA_000317285_02539"/>
<dbReference type="Proteomes" id="UP000268857">
    <property type="component" value="Unassembled WGS sequence"/>
</dbReference>